<dbReference type="AlphaFoldDB" id="A0A7X0JEX6"/>
<name>A0A7X0JEX6_9SPHN</name>
<feature type="chain" id="PRO_5030594930" evidence="1">
    <location>
        <begin position="24"/>
        <end position="135"/>
    </location>
</feature>
<dbReference type="Proteomes" id="UP000522313">
    <property type="component" value="Unassembled WGS sequence"/>
</dbReference>
<evidence type="ECO:0000256" key="1">
    <source>
        <dbReference type="SAM" id="SignalP"/>
    </source>
</evidence>
<organism evidence="2 3">
    <name type="scientific">Sphingomonas endophytica</name>
    <dbReference type="NCBI Taxonomy" id="869719"/>
    <lineage>
        <taxon>Bacteria</taxon>
        <taxon>Pseudomonadati</taxon>
        <taxon>Pseudomonadota</taxon>
        <taxon>Alphaproteobacteria</taxon>
        <taxon>Sphingomonadales</taxon>
        <taxon>Sphingomonadaceae</taxon>
        <taxon>Sphingomonas</taxon>
    </lineage>
</organism>
<keyword evidence="1" id="KW-0732">Signal</keyword>
<comment type="caution">
    <text evidence="2">The sequence shown here is derived from an EMBL/GenBank/DDBJ whole genome shotgun (WGS) entry which is preliminary data.</text>
</comment>
<evidence type="ECO:0000313" key="2">
    <source>
        <dbReference type="EMBL" id="MBB6506309.1"/>
    </source>
</evidence>
<gene>
    <name evidence="2" type="ORF">F4693_003310</name>
</gene>
<dbReference type="RefSeq" id="WP_260396710.1">
    <property type="nucleotide sequence ID" value="NZ_JACHBT010000021.1"/>
</dbReference>
<protein>
    <submittedName>
        <fullName evidence="2">Putative membrane protein</fullName>
    </submittedName>
</protein>
<reference evidence="2 3" key="2">
    <citation type="submission" date="2020-08" db="EMBL/GenBank/DDBJ databases">
        <authorList>
            <person name="Partida-Martinez L."/>
            <person name="Huntemann M."/>
            <person name="Clum A."/>
            <person name="Wang J."/>
            <person name="Palaniappan K."/>
            <person name="Ritter S."/>
            <person name="Chen I.-M."/>
            <person name="Stamatis D."/>
            <person name="Reddy T."/>
            <person name="O'Malley R."/>
            <person name="Daum C."/>
            <person name="Shapiro N."/>
            <person name="Ivanova N."/>
            <person name="Kyrpides N."/>
            <person name="Woyke T."/>
        </authorList>
    </citation>
    <scope>NUCLEOTIDE SEQUENCE [LARGE SCALE GENOMIC DNA]</scope>
    <source>
        <strain evidence="2 3">AS3.13</strain>
    </source>
</reference>
<proteinExistence type="predicted"/>
<feature type="signal peptide" evidence="1">
    <location>
        <begin position="1"/>
        <end position="23"/>
    </location>
</feature>
<accession>A0A7X0JEX6</accession>
<reference evidence="2 3" key="1">
    <citation type="submission" date="2020-08" db="EMBL/GenBank/DDBJ databases">
        <title>The Agave Microbiome: Exploring the role of microbial communities in plant adaptations to desert environments.</title>
        <authorList>
            <person name="Partida-Martinez L.P."/>
        </authorList>
    </citation>
    <scope>NUCLEOTIDE SEQUENCE [LARGE SCALE GENOMIC DNA]</scope>
    <source>
        <strain evidence="2 3">AS3.13</strain>
    </source>
</reference>
<sequence length="135" mass="13316">MLRSVLMGAVAGARAMTPLAALAATRGGTRAPVLSAGSLLLAAGELAGDKQRAAPDRIVPAGIAGRLVSGAIAGAACARRDDRVAGALVGAAAAIAAAHLTFRLRQAATRRWGQTASGLIEDGLAVASALALARR</sequence>
<dbReference type="EMBL" id="JACHBT010000021">
    <property type="protein sequence ID" value="MBB6506309.1"/>
    <property type="molecule type" value="Genomic_DNA"/>
</dbReference>
<evidence type="ECO:0000313" key="3">
    <source>
        <dbReference type="Proteomes" id="UP000522313"/>
    </source>
</evidence>